<comment type="caution">
    <text evidence="1">The sequence shown here is derived from an EMBL/GenBank/DDBJ whole genome shotgun (WGS) entry which is preliminary data.</text>
</comment>
<gene>
    <name evidence="1" type="ORF">VHP8226_03457</name>
</gene>
<dbReference type="EMBL" id="CAKLCM010000003">
    <property type="protein sequence ID" value="CAH0529702.1"/>
    <property type="molecule type" value="Genomic_DNA"/>
</dbReference>
<reference evidence="1" key="1">
    <citation type="submission" date="2021-12" db="EMBL/GenBank/DDBJ databases">
        <authorList>
            <person name="Rodrigo-Torres L."/>
            <person name="Arahal R. D."/>
            <person name="Lucena T."/>
        </authorList>
    </citation>
    <scope>NUCLEOTIDE SEQUENCE</scope>
    <source>
        <strain evidence="1">CECT 8226</strain>
    </source>
</reference>
<accession>A0ABM8ZML0</accession>
<keyword evidence="2" id="KW-1185">Reference proteome</keyword>
<proteinExistence type="predicted"/>
<name>A0ABM8ZML0_9VIBR</name>
<protein>
    <recommendedName>
        <fullName evidence="3">DUF333 domain-containing protein</fullName>
    </recommendedName>
</protein>
<dbReference type="RefSeq" id="WP_237486281.1">
    <property type="nucleotide sequence ID" value="NZ_CAKLCM010000003.1"/>
</dbReference>
<organism evidence="1 2">
    <name type="scientific">Vibrio hippocampi</name>
    <dbReference type="NCBI Taxonomy" id="654686"/>
    <lineage>
        <taxon>Bacteria</taxon>
        <taxon>Pseudomonadati</taxon>
        <taxon>Pseudomonadota</taxon>
        <taxon>Gammaproteobacteria</taxon>
        <taxon>Vibrionales</taxon>
        <taxon>Vibrionaceae</taxon>
        <taxon>Vibrio</taxon>
    </lineage>
</organism>
<dbReference type="PROSITE" id="PS51257">
    <property type="entry name" value="PROKAR_LIPOPROTEIN"/>
    <property type="match status" value="1"/>
</dbReference>
<evidence type="ECO:0000313" key="2">
    <source>
        <dbReference type="Proteomes" id="UP000838160"/>
    </source>
</evidence>
<sequence length="88" mass="10271">MKQSVWISAGMAVALLAGCSHFQKQEPDEYNVDEIDVISEPAYVYCVSQGHKLERFSEGGKRIPYCIISDDERYTVWEYYENREQNQQ</sequence>
<dbReference type="InterPro" id="IPR005590">
    <property type="entry name" value="DUF333"/>
</dbReference>
<evidence type="ECO:0008006" key="3">
    <source>
        <dbReference type="Google" id="ProtNLM"/>
    </source>
</evidence>
<evidence type="ECO:0000313" key="1">
    <source>
        <dbReference type="EMBL" id="CAH0529702.1"/>
    </source>
</evidence>
<dbReference type="Proteomes" id="UP000838160">
    <property type="component" value="Unassembled WGS sequence"/>
</dbReference>
<dbReference type="Pfam" id="PF03891">
    <property type="entry name" value="DUF333"/>
    <property type="match status" value="1"/>
</dbReference>